<comment type="caution">
    <text evidence="2">The sequence shown here is derived from an EMBL/GenBank/DDBJ whole genome shotgun (WGS) entry which is preliminary data.</text>
</comment>
<dbReference type="Proteomes" id="UP001229421">
    <property type="component" value="Unassembled WGS sequence"/>
</dbReference>
<gene>
    <name evidence="2" type="ORF">QVD17_29502</name>
</gene>
<dbReference type="PANTHER" id="PTHR33095:SF114">
    <property type="entry name" value="DUF1645 FAMILY PROTEIN"/>
    <property type="match status" value="1"/>
</dbReference>
<evidence type="ECO:0000256" key="1">
    <source>
        <dbReference type="SAM" id="MobiDB-lite"/>
    </source>
</evidence>
<dbReference type="Pfam" id="PF07816">
    <property type="entry name" value="DUF1645"/>
    <property type="match status" value="1"/>
</dbReference>
<organism evidence="2 3">
    <name type="scientific">Tagetes erecta</name>
    <name type="common">African marigold</name>
    <dbReference type="NCBI Taxonomy" id="13708"/>
    <lineage>
        <taxon>Eukaryota</taxon>
        <taxon>Viridiplantae</taxon>
        <taxon>Streptophyta</taxon>
        <taxon>Embryophyta</taxon>
        <taxon>Tracheophyta</taxon>
        <taxon>Spermatophyta</taxon>
        <taxon>Magnoliopsida</taxon>
        <taxon>eudicotyledons</taxon>
        <taxon>Gunneridae</taxon>
        <taxon>Pentapetalae</taxon>
        <taxon>asterids</taxon>
        <taxon>campanulids</taxon>
        <taxon>Asterales</taxon>
        <taxon>Asteraceae</taxon>
        <taxon>Asteroideae</taxon>
        <taxon>Heliantheae alliance</taxon>
        <taxon>Tageteae</taxon>
        <taxon>Tagetes</taxon>
    </lineage>
</organism>
<name>A0AAD8KBT6_TARER</name>
<reference evidence="2" key="1">
    <citation type="journal article" date="2023" name="bioRxiv">
        <title>Improved chromosome-level genome assembly for marigold (Tagetes erecta).</title>
        <authorList>
            <person name="Jiang F."/>
            <person name="Yuan L."/>
            <person name="Wang S."/>
            <person name="Wang H."/>
            <person name="Xu D."/>
            <person name="Wang A."/>
            <person name="Fan W."/>
        </authorList>
    </citation>
    <scope>NUCLEOTIDE SEQUENCE</scope>
    <source>
        <strain evidence="2">WSJ</strain>
        <tissue evidence="2">Leaf</tissue>
    </source>
</reference>
<dbReference type="InterPro" id="IPR012442">
    <property type="entry name" value="DUF1645_plant"/>
</dbReference>
<accession>A0AAD8KBT6</accession>
<dbReference type="EMBL" id="JAUHHV010000007">
    <property type="protein sequence ID" value="KAK1420005.1"/>
    <property type="molecule type" value="Genomic_DNA"/>
</dbReference>
<sequence length="298" mass="33359">MDLSSSSDHDTQATDDDVNQSIDLINLNFNQQLDLQAPVNDEDHKNCSNEEDEHDEDEHHDDDNDDDDDDFTFMLIGNGDGTNYDDEVFEDGKIRPVFPLFDQKLLLTGEYEIEELDRLPILPPVDKIFVESPRGFPASTSSEVHNENEDEVAGPYCDWSKDSATATEMSKKSNSTGFSKLWRLKEKVGRSNSDGRDAFVFLKSAEKLSRTTTPTTATTTTTTGTGEGTYLKVKVGEGTARVVKKGKKKAVSAHEVYLRSRGGMAEEERRRSYLPYRPELMGLFTNVNGGLSKNVHPY</sequence>
<protein>
    <submittedName>
        <fullName evidence="2">Uncharacterized protein</fullName>
    </submittedName>
</protein>
<keyword evidence="3" id="KW-1185">Reference proteome</keyword>
<dbReference type="PANTHER" id="PTHR33095">
    <property type="entry name" value="OS07G0619500 PROTEIN"/>
    <property type="match status" value="1"/>
</dbReference>
<dbReference type="AlphaFoldDB" id="A0AAD8KBT6"/>
<feature type="region of interest" description="Disordered" evidence="1">
    <location>
        <begin position="36"/>
        <end position="72"/>
    </location>
</feature>
<evidence type="ECO:0000313" key="2">
    <source>
        <dbReference type="EMBL" id="KAK1420005.1"/>
    </source>
</evidence>
<evidence type="ECO:0000313" key="3">
    <source>
        <dbReference type="Proteomes" id="UP001229421"/>
    </source>
</evidence>
<feature type="compositionally biased region" description="Acidic residues" evidence="1">
    <location>
        <begin position="49"/>
        <end position="71"/>
    </location>
</feature>
<feature type="region of interest" description="Disordered" evidence="1">
    <location>
        <begin position="138"/>
        <end position="157"/>
    </location>
</feature>
<proteinExistence type="predicted"/>